<gene>
    <name evidence="2" type="ORF">NVS47_04750</name>
</gene>
<reference evidence="2 3" key="1">
    <citation type="submission" date="2022-08" db="EMBL/GenBank/DDBJ databases">
        <title>Proteogenomics of the novel Dehalobacterium formicoaceticum strain EZ94 highlights a key role of methyltransferases during anaerobic dichloromethane degradation.</title>
        <authorList>
            <person name="Wasmund K."/>
        </authorList>
    </citation>
    <scope>NUCLEOTIDE SEQUENCE [LARGE SCALE GENOMIC DNA]</scope>
    <source>
        <strain evidence="2 3">EZ94</strain>
    </source>
</reference>
<keyword evidence="3" id="KW-1185">Reference proteome</keyword>
<dbReference type="SUPFAM" id="SSF46785">
    <property type="entry name" value="Winged helix' DNA-binding domain"/>
    <property type="match status" value="1"/>
</dbReference>
<sequence length="144" mass="15905">MLNISTKGRYGLRAVLDLAVHQDGDPVPLSNIATRQNISEGYLEQLMIPLKRAGIVRSVRGAQGGYLLVKPPGDIYVGEVIRALEGPIAPTACVNEQDPEYCDRGEYCATKILWEKVRDSVAEVLDSFTLEDLIKEMDQSNQKS</sequence>
<dbReference type="InterPro" id="IPR036390">
    <property type="entry name" value="WH_DNA-bd_sf"/>
</dbReference>
<dbReference type="Pfam" id="PF02082">
    <property type="entry name" value="Rrf2"/>
    <property type="match status" value="1"/>
</dbReference>
<name>A0ABT1Y2X0_9FIRM</name>
<dbReference type="PANTHER" id="PTHR33221">
    <property type="entry name" value="WINGED HELIX-TURN-HELIX TRANSCRIPTIONAL REGULATOR, RRF2 FAMILY"/>
    <property type="match status" value="1"/>
</dbReference>
<evidence type="ECO:0000256" key="1">
    <source>
        <dbReference type="ARBA" id="ARBA00023125"/>
    </source>
</evidence>
<comment type="caution">
    <text evidence="2">The sequence shown here is derived from an EMBL/GenBank/DDBJ whole genome shotgun (WGS) entry which is preliminary data.</text>
</comment>
<dbReference type="RefSeq" id="WP_089612698.1">
    <property type="nucleotide sequence ID" value="NZ_CP022121.1"/>
</dbReference>
<dbReference type="Gene3D" id="1.10.10.10">
    <property type="entry name" value="Winged helix-like DNA-binding domain superfamily/Winged helix DNA-binding domain"/>
    <property type="match status" value="1"/>
</dbReference>
<dbReference type="EMBL" id="JANPWE010000002">
    <property type="protein sequence ID" value="MCR6544831.1"/>
    <property type="molecule type" value="Genomic_DNA"/>
</dbReference>
<evidence type="ECO:0000313" key="3">
    <source>
        <dbReference type="Proteomes" id="UP001524944"/>
    </source>
</evidence>
<dbReference type="PROSITE" id="PS51197">
    <property type="entry name" value="HTH_RRF2_2"/>
    <property type="match status" value="1"/>
</dbReference>
<dbReference type="PANTHER" id="PTHR33221:SF5">
    <property type="entry name" value="HTH-TYPE TRANSCRIPTIONAL REGULATOR ISCR"/>
    <property type="match status" value="1"/>
</dbReference>
<proteinExistence type="predicted"/>
<organism evidence="2 3">
    <name type="scientific">Dehalobacterium formicoaceticum</name>
    <dbReference type="NCBI Taxonomy" id="51515"/>
    <lineage>
        <taxon>Bacteria</taxon>
        <taxon>Bacillati</taxon>
        <taxon>Bacillota</taxon>
        <taxon>Clostridia</taxon>
        <taxon>Eubacteriales</taxon>
        <taxon>Peptococcaceae</taxon>
        <taxon>Dehalobacterium</taxon>
    </lineage>
</organism>
<dbReference type="InterPro" id="IPR030489">
    <property type="entry name" value="TR_Rrf2-type_CS"/>
</dbReference>
<dbReference type="Proteomes" id="UP001524944">
    <property type="component" value="Unassembled WGS sequence"/>
</dbReference>
<protein>
    <submittedName>
        <fullName evidence="2">Rrf2 family transcriptional regulator</fullName>
    </submittedName>
</protein>
<dbReference type="PROSITE" id="PS01332">
    <property type="entry name" value="HTH_RRF2_1"/>
    <property type="match status" value="1"/>
</dbReference>
<dbReference type="InterPro" id="IPR036388">
    <property type="entry name" value="WH-like_DNA-bd_sf"/>
</dbReference>
<dbReference type="NCBIfam" id="TIGR00738">
    <property type="entry name" value="rrf2_super"/>
    <property type="match status" value="1"/>
</dbReference>
<keyword evidence="1" id="KW-0238">DNA-binding</keyword>
<evidence type="ECO:0000313" key="2">
    <source>
        <dbReference type="EMBL" id="MCR6544831.1"/>
    </source>
</evidence>
<accession>A0ABT1Y2X0</accession>
<dbReference type="InterPro" id="IPR000944">
    <property type="entry name" value="Tscrpt_reg_Rrf2"/>
</dbReference>